<dbReference type="OrthoDB" id="4035555at2759"/>
<reference evidence="2" key="1">
    <citation type="journal article" date="2013" name="Genome Announc.">
        <title>Genome sequence of the food spoilage yeast Zygosaccharomyces bailii CLIB 213(T).</title>
        <authorList>
            <person name="Galeote V."/>
            <person name="Bigey F."/>
            <person name="Devillers H."/>
            <person name="Neuveglise C."/>
            <person name="Dequin S."/>
        </authorList>
    </citation>
    <scope>NUCLEOTIDE SEQUENCE [LARGE SCALE GENOMIC DNA]</scope>
    <source>
        <strain evidence="2">CLIB 213 / ATCC 58445 / CBS 680 / CCRC 21525 / NBRC 1098 / NCYC 1416 / NRRL Y-2227</strain>
    </source>
</reference>
<protein>
    <submittedName>
        <fullName evidence="1">ZYBA0S09-03290g1_1</fullName>
    </submittedName>
</protein>
<evidence type="ECO:0000313" key="2">
    <source>
        <dbReference type="Proteomes" id="UP000019375"/>
    </source>
</evidence>
<dbReference type="Proteomes" id="UP000019375">
    <property type="component" value="Unassembled WGS sequence"/>
</dbReference>
<proteinExistence type="predicted"/>
<dbReference type="EMBL" id="HG316462">
    <property type="protein sequence ID" value="CDF91032.1"/>
    <property type="molecule type" value="Genomic_DNA"/>
</dbReference>
<dbReference type="Gene3D" id="3.30.230.100">
    <property type="match status" value="1"/>
</dbReference>
<name>A0A8J2T9Y0_ZYGB2</name>
<evidence type="ECO:0000313" key="1">
    <source>
        <dbReference type="EMBL" id="CDF91032.1"/>
    </source>
</evidence>
<accession>A0A8J2T9Y0</accession>
<dbReference type="AlphaFoldDB" id="A0A8J2T9Y0"/>
<organism evidence="1 2">
    <name type="scientific">Zygosaccharomyces bailii (strain CLIB 213 / ATCC 58445 / CBS 680 / BCRC 21525 / NBRC 1098 / NCYC 1416 / NRRL Y-2227)</name>
    <dbReference type="NCBI Taxonomy" id="1333698"/>
    <lineage>
        <taxon>Eukaryota</taxon>
        <taxon>Fungi</taxon>
        <taxon>Dikarya</taxon>
        <taxon>Ascomycota</taxon>
        <taxon>Saccharomycotina</taxon>
        <taxon>Saccharomycetes</taxon>
        <taxon>Saccharomycetales</taxon>
        <taxon>Saccharomycetaceae</taxon>
        <taxon>Zygosaccharomyces</taxon>
    </lineage>
</organism>
<dbReference type="Pfam" id="PF10448">
    <property type="entry name" value="POC3_POC4"/>
    <property type="match status" value="1"/>
</dbReference>
<dbReference type="InterPro" id="IPR018854">
    <property type="entry name" value="Psome_chaperone_3/4"/>
</dbReference>
<gene>
    <name evidence="1" type="ORF">BN860_03290g</name>
</gene>
<keyword evidence="2" id="KW-1185">Reference proteome</keyword>
<sequence>MAGATKTVYETIETPLECVDVVATLPAPAEVSSGTKKPPISLVVGASKSPLLCYHYAVPYKQDVVGSVLVDSADDAVRDVTRQLATLVAKKFGVPCYVGWGCASASDQLLVISKCIQLIKLHTDSPSS</sequence>